<proteinExistence type="predicted"/>
<accession>A0ABU0HCD1</accession>
<organism evidence="1 2">
    <name type="scientific">Kaistia dalseonensis</name>
    <dbReference type="NCBI Taxonomy" id="410840"/>
    <lineage>
        <taxon>Bacteria</taxon>
        <taxon>Pseudomonadati</taxon>
        <taxon>Pseudomonadota</taxon>
        <taxon>Alphaproteobacteria</taxon>
        <taxon>Hyphomicrobiales</taxon>
        <taxon>Kaistiaceae</taxon>
        <taxon>Kaistia</taxon>
    </lineage>
</organism>
<evidence type="ECO:0000313" key="1">
    <source>
        <dbReference type="EMBL" id="MDQ0439972.1"/>
    </source>
</evidence>
<keyword evidence="2" id="KW-1185">Reference proteome</keyword>
<dbReference type="Proteomes" id="UP001241603">
    <property type="component" value="Unassembled WGS sequence"/>
</dbReference>
<name>A0ABU0HCD1_9HYPH</name>
<dbReference type="RefSeq" id="WP_266350845.1">
    <property type="nucleotide sequence ID" value="NZ_JAPKNG010000006.1"/>
</dbReference>
<dbReference type="InterPro" id="IPR018755">
    <property type="entry name" value="Phage_Mu_Gp48"/>
</dbReference>
<comment type="caution">
    <text evidence="1">The sequence shown here is derived from an EMBL/GenBank/DDBJ whole genome shotgun (WGS) entry which is preliminary data.</text>
</comment>
<sequence>MSRSADTVHREMLSLLPPGWVWPRDEGSLFAALLKPAATLLAEVEATAEAMLDEVDPRTAVLCLPDFERVLGPDPCGRDPSTLRIAARQELAHQRWTARGGQSIAYFVGMAAKRGVTITIEEAHTSQADEMEAGDEIVNSPEEFVWRVLLTLTSPVEFEADSEAGELLYDFELSDIECDIRRAAPAHTDVVFAYLET</sequence>
<dbReference type="Pfam" id="PF10076">
    <property type="entry name" value="Phage_Mu_Gp48"/>
    <property type="match status" value="1"/>
</dbReference>
<evidence type="ECO:0000313" key="2">
    <source>
        <dbReference type="Proteomes" id="UP001241603"/>
    </source>
</evidence>
<dbReference type="EMBL" id="JAUSVO010000006">
    <property type="protein sequence ID" value="MDQ0439972.1"/>
    <property type="molecule type" value="Genomic_DNA"/>
</dbReference>
<reference evidence="1 2" key="1">
    <citation type="submission" date="2023-07" db="EMBL/GenBank/DDBJ databases">
        <title>Genomic Encyclopedia of Type Strains, Phase IV (KMG-IV): sequencing the most valuable type-strain genomes for metagenomic binning, comparative biology and taxonomic classification.</title>
        <authorList>
            <person name="Goeker M."/>
        </authorList>
    </citation>
    <scope>NUCLEOTIDE SEQUENCE [LARGE SCALE GENOMIC DNA]</scope>
    <source>
        <strain evidence="1 2">B6-8</strain>
    </source>
</reference>
<protein>
    <submittedName>
        <fullName evidence="1">Uncharacterized protein YmfQ (DUF2313 family)</fullName>
    </submittedName>
</protein>
<gene>
    <name evidence="1" type="ORF">QO014_004378</name>
</gene>